<dbReference type="PROSITE" id="PS50110">
    <property type="entry name" value="RESPONSE_REGULATORY"/>
    <property type="match status" value="1"/>
</dbReference>
<dbReference type="GO" id="GO:0000160">
    <property type="term" value="P:phosphorelay signal transduction system"/>
    <property type="evidence" value="ECO:0007669"/>
    <property type="project" value="InterPro"/>
</dbReference>
<evidence type="ECO:0000256" key="1">
    <source>
        <dbReference type="ARBA" id="ARBA00022553"/>
    </source>
</evidence>
<dbReference type="Gene3D" id="3.40.50.2300">
    <property type="match status" value="1"/>
</dbReference>
<sequence>MAKVLVIDDEPFVLELLKTVLKRKGHQVLLATAAQRGIESFVQESPQVTILDLNLPDMDGISVLKQIRTVNPAAPVIILTGGGTETAQDEARELGVVDFLPKEFSLHRLGDALTRALAQGKQARPA</sequence>
<reference evidence="4" key="1">
    <citation type="submission" date="2022-10" db="EMBL/GenBank/DDBJ databases">
        <authorList>
            <person name="Koch H."/>
        </authorList>
    </citation>
    <scope>NUCLEOTIDE SEQUENCE</scope>
    <source>
        <strain evidence="4">DNF</strain>
    </source>
</reference>
<gene>
    <name evidence="4" type="ORF">DNFV4_03472</name>
</gene>
<dbReference type="Pfam" id="PF00072">
    <property type="entry name" value="Response_reg"/>
    <property type="match status" value="1"/>
</dbReference>
<organism evidence="4 5">
    <name type="scientific">Nitrospira tepida</name>
    <dbReference type="NCBI Taxonomy" id="2973512"/>
    <lineage>
        <taxon>Bacteria</taxon>
        <taxon>Pseudomonadati</taxon>
        <taxon>Nitrospirota</taxon>
        <taxon>Nitrospiria</taxon>
        <taxon>Nitrospirales</taxon>
        <taxon>Nitrospiraceae</taxon>
        <taxon>Nitrospira</taxon>
    </lineage>
</organism>
<dbReference type="PANTHER" id="PTHR44591:SF3">
    <property type="entry name" value="RESPONSE REGULATORY DOMAIN-CONTAINING PROTEIN"/>
    <property type="match status" value="1"/>
</dbReference>
<proteinExistence type="predicted"/>
<feature type="modified residue" description="4-aspartylphosphate" evidence="2">
    <location>
        <position position="52"/>
    </location>
</feature>
<dbReference type="SUPFAM" id="SSF52172">
    <property type="entry name" value="CheY-like"/>
    <property type="match status" value="1"/>
</dbReference>
<protein>
    <submittedName>
        <fullName evidence="4">Response regulator</fullName>
    </submittedName>
</protein>
<dbReference type="KEGG" id="nti:DNFV4_03472"/>
<keyword evidence="5" id="KW-1185">Reference proteome</keyword>
<accession>A0AA86N1K2</accession>
<dbReference type="CDD" id="cd00156">
    <property type="entry name" value="REC"/>
    <property type="match status" value="1"/>
</dbReference>
<keyword evidence="1 2" id="KW-0597">Phosphoprotein</keyword>
<dbReference type="InterPro" id="IPR011006">
    <property type="entry name" value="CheY-like_superfamily"/>
</dbReference>
<dbReference type="PANTHER" id="PTHR44591">
    <property type="entry name" value="STRESS RESPONSE REGULATOR PROTEIN 1"/>
    <property type="match status" value="1"/>
</dbReference>
<dbReference type="InterPro" id="IPR050595">
    <property type="entry name" value="Bact_response_regulator"/>
</dbReference>
<dbReference type="RefSeq" id="WP_289269910.1">
    <property type="nucleotide sequence ID" value="NZ_OX365700.1"/>
</dbReference>
<dbReference type="AlphaFoldDB" id="A0AA86N1K2"/>
<evidence type="ECO:0000313" key="4">
    <source>
        <dbReference type="EMBL" id="CAI4033042.1"/>
    </source>
</evidence>
<dbReference type="EMBL" id="OX365700">
    <property type="protein sequence ID" value="CAI4033042.1"/>
    <property type="molecule type" value="Genomic_DNA"/>
</dbReference>
<feature type="domain" description="Response regulatory" evidence="3">
    <location>
        <begin position="3"/>
        <end position="117"/>
    </location>
</feature>
<dbReference type="Proteomes" id="UP001179121">
    <property type="component" value="Chromosome"/>
</dbReference>
<evidence type="ECO:0000259" key="3">
    <source>
        <dbReference type="PROSITE" id="PS50110"/>
    </source>
</evidence>
<evidence type="ECO:0000313" key="5">
    <source>
        <dbReference type="Proteomes" id="UP001179121"/>
    </source>
</evidence>
<dbReference type="SMART" id="SM00448">
    <property type="entry name" value="REC"/>
    <property type="match status" value="1"/>
</dbReference>
<evidence type="ECO:0000256" key="2">
    <source>
        <dbReference type="PROSITE-ProRule" id="PRU00169"/>
    </source>
</evidence>
<name>A0AA86N1K2_9BACT</name>
<dbReference type="InterPro" id="IPR001789">
    <property type="entry name" value="Sig_transdc_resp-reg_receiver"/>
</dbReference>